<evidence type="ECO:0000313" key="2">
    <source>
        <dbReference type="EnsemblMetazoa" id="PPA35810.1"/>
    </source>
</evidence>
<name>A0A2A6BLL0_PRIPA</name>
<keyword evidence="3" id="KW-1185">Reference proteome</keyword>
<sequence>QSHSAPLQVSRTEYGACETKRDRSEEGAGGEKERNEGDEHRPSLPARVPAEAAGEGERIADARVLNVESWAVDRQLLPRHYAGRPCGLLTRCGRDSLLSASYGSGAGPSHFHAFLLTDSRRASSGDEVLLMNLPPISTALALHTLWNMQFYLEYDAWNDETTEKMSALFVRRCIRAVKRHCVGSEYNDQVAGCVLFGLQSKLTSRTVPLLIFDAIVMDFLFESLANESKEIY</sequence>
<evidence type="ECO:0000313" key="3">
    <source>
        <dbReference type="Proteomes" id="UP000005239"/>
    </source>
</evidence>
<reference evidence="2" key="2">
    <citation type="submission" date="2022-06" db="UniProtKB">
        <authorList>
            <consortium name="EnsemblMetazoa"/>
        </authorList>
    </citation>
    <scope>IDENTIFICATION</scope>
    <source>
        <strain evidence="2">PS312</strain>
    </source>
</reference>
<dbReference type="EnsemblMetazoa" id="PPA35810.1">
    <property type="protein sequence ID" value="PPA35810.1"/>
    <property type="gene ID" value="WBGene00274179"/>
</dbReference>
<dbReference type="AlphaFoldDB" id="A0A2A6BLL0"/>
<feature type="region of interest" description="Disordered" evidence="1">
    <location>
        <begin position="1"/>
        <end position="55"/>
    </location>
</feature>
<dbReference type="Proteomes" id="UP000005239">
    <property type="component" value="Unassembled WGS sequence"/>
</dbReference>
<accession>A0A8R1UPK2</accession>
<protein>
    <submittedName>
        <fullName evidence="2">Uncharacterized protein</fullName>
    </submittedName>
</protein>
<accession>A0A2A6BLL0</accession>
<reference evidence="3" key="1">
    <citation type="journal article" date="2008" name="Nat. Genet.">
        <title>The Pristionchus pacificus genome provides a unique perspective on nematode lifestyle and parasitism.</title>
        <authorList>
            <person name="Dieterich C."/>
            <person name="Clifton S.W."/>
            <person name="Schuster L.N."/>
            <person name="Chinwalla A."/>
            <person name="Delehaunty K."/>
            <person name="Dinkelacker I."/>
            <person name="Fulton L."/>
            <person name="Fulton R."/>
            <person name="Godfrey J."/>
            <person name="Minx P."/>
            <person name="Mitreva M."/>
            <person name="Roeseler W."/>
            <person name="Tian H."/>
            <person name="Witte H."/>
            <person name="Yang S.P."/>
            <person name="Wilson R.K."/>
            <person name="Sommer R.J."/>
        </authorList>
    </citation>
    <scope>NUCLEOTIDE SEQUENCE [LARGE SCALE GENOMIC DNA]</scope>
    <source>
        <strain evidence="3">PS312</strain>
    </source>
</reference>
<proteinExistence type="predicted"/>
<gene>
    <name evidence="2" type="primary">WBGene00274179</name>
</gene>
<feature type="compositionally biased region" description="Polar residues" evidence="1">
    <location>
        <begin position="1"/>
        <end position="11"/>
    </location>
</feature>
<organism evidence="2 3">
    <name type="scientific">Pristionchus pacificus</name>
    <name type="common">Parasitic nematode worm</name>
    <dbReference type="NCBI Taxonomy" id="54126"/>
    <lineage>
        <taxon>Eukaryota</taxon>
        <taxon>Metazoa</taxon>
        <taxon>Ecdysozoa</taxon>
        <taxon>Nematoda</taxon>
        <taxon>Chromadorea</taxon>
        <taxon>Rhabditida</taxon>
        <taxon>Rhabditina</taxon>
        <taxon>Diplogasteromorpha</taxon>
        <taxon>Diplogasteroidea</taxon>
        <taxon>Neodiplogasteridae</taxon>
        <taxon>Pristionchus</taxon>
    </lineage>
</organism>
<evidence type="ECO:0000256" key="1">
    <source>
        <dbReference type="SAM" id="MobiDB-lite"/>
    </source>
</evidence>
<feature type="compositionally biased region" description="Basic and acidic residues" evidence="1">
    <location>
        <begin position="18"/>
        <end position="42"/>
    </location>
</feature>